<keyword evidence="2" id="KW-0614">Plasmid</keyword>
<reference evidence="2" key="2">
    <citation type="submission" date="2014-01" db="EMBL/GenBank/DDBJ databases">
        <authorList>
            <person name="Hammerl J."/>
        </authorList>
    </citation>
    <scope>NUCLEOTIDE SEQUENCE</scope>
    <source>
        <strain evidence="2">48/10</strain>
        <plasmid evidence="2">p48/10</plasmid>
    </source>
</reference>
<accession>A0AAI9EKR9</accession>
<evidence type="ECO:0000313" key="2">
    <source>
        <dbReference type="EMBL" id="CDM12440.1"/>
    </source>
</evidence>
<dbReference type="AlphaFoldDB" id="A0AAI9EKR9"/>
<reference evidence="2" key="1">
    <citation type="journal article" date="2014" name="Genome Announc.">
        <title>Complete Nucleotide Sequence of pVv01, a P1-Like Plasmid Prophage of Vibrio vulnificus.</title>
        <authorList>
            <person name="Hammerl J.A."/>
            <person name="Klevanskaa K."/>
            <person name="Strauch E."/>
            <person name="Hertwig S."/>
        </authorList>
    </citation>
    <scope>NUCLEOTIDE SEQUENCE</scope>
    <source>
        <strain evidence="2">48/10</strain>
    </source>
</reference>
<evidence type="ECO:0000256" key="1">
    <source>
        <dbReference type="SAM" id="Coils"/>
    </source>
</evidence>
<feature type="coiled-coil region" evidence="1">
    <location>
        <begin position="82"/>
        <end position="110"/>
    </location>
</feature>
<organism evidence="2">
    <name type="scientific">Vibrio vulnificus</name>
    <dbReference type="NCBI Taxonomy" id="672"/>
    <lineage>
        <taxon>Bacteria</taxon>
        <taxon>Pseudomonadati</taxon>
        <taxon>Pseudomonadota</taxon>
        <taxon>Gammaproteobacteria</taxon>
        <taxon>Vibrionales</taxon>
        <taxon>Vibrionaceae</taxon>
        <taxon>Vibrio</taxon>
    </lineage>
</organism>
<keyword evidence="1" id="KW-0175">Coiled coil</keyword>
<dbReference type="EMBL" id="HG803186">
    <property type="protein sequence ID" value="CDM12440.1"/>
    <property type="molecule type" value="Genomic_DNA"/>
</dbReference>
<proteinExistence type="predicted"/>
<sequence length="216" mass="24637">MAKQPEKLPLKSLSNFISPFLINNRPALCSVGEDGRALVYQSSNQKTNYELIEALPVGTGITLDVLSSGVCATMTDDEIRYKAELKKEFEEKMERQRKEDEQRRLRKEKEAADFNASLDIPFQWEPDIKTVMSGLSESSWGNGSNRRTVFHVRVLDTFKDGRFAREKGDFLCGKDTSKHQGYTDPKEGDKNIYKVTCQRCIDAAARFNKQKVVEQQ</sequence>
<dbReference type="RefSeq" id="WP_032071962.1">
    <property type="nucleotide sequence ID" value="NC_025128.1"/>
</dbReference>
<protein>
    <submittedName>
        <fullName evidence="2">Uncharacterized protein</fullName>
    </submittedName>
</protein>
<name>A0AAI9EKR9_VIBVL</name>
<geneLocation type="plasmid" evidence="2">
    <name>p48/10</name>
</geneLocation>